<reference evidence="2 5" key="2">
    <citation type="submission" date="2020-04" db="EMBL/GenBank/DDBJ databases">
        <authorList>
            <person name="Hitch T.C.A."/>
            <person name="Wylensek D."/>
            <person name="Clavel T."/>
        </authorList>
    </citation>
    <scope>NUCLEOTIDE SEQUENCE [LARGE SCALE GENOMIC DNA]</scope>
    <source>
        <strain evidence="2 5">BSM-383-APC-5F</strain>
    </source>
</reference>
<dbReference type="SUPFAM" id="SSF47413">
    <property type="entry name" value="lambda repressor-like DNA-binding domains"/>
    <property type="match status" value="1"/>
</dbReference>
<evidence type="ECO:0000313" key="3">
    <source>
        <dbReference type="EMBL" id="RHK64354.1"/>
    </source>
</evidence>
<name>A0A415H809_9FIRM</name>
<dbReference type="CDD" id="cd00093">
    <property type="entry name" value="HTH_XRE"/>
    <property type="match status" value="1"/>
</dbReference>
<reference evidence="3 4" key="1">
    <citation type="submission" date="2018-08" db="EMBL/GenBank/DDBJ databases">
        <title>A genome reference for cultivated species of the human gut microbiota.</title>
        <authorList>
            <person name="Zou Y."/>
            <person name="Xue W."/>
            <person name="Luo G."/>
        </authorList>
    </citation>
    <scope>NUCLEOTIDE SEQUENCE [LARGE SCALE GENOMIC DNA]</scope>
    <source>
        <strain evidence="3 4">AF42-21</strain>
    </source>
</reference>
<protein>
    <submittedName>
        <fullName evidence="2">Helix-turn-helix transcriptional regulator</fullName>
    </submittedName>
    <submittedName>
        <fullName evidence="3">XRE family transcriptional regulator</fullName>
    </submittedName>
</protein>
<dbReference type="EMBL" id="QRNS01000007">
    <property type="protein sequence ID" value="RHK64354.1"/>
    <property type="molecule type" value="Genomic_DNA"/>
</dbReference>
<dbReference type="GO" id="GO:0003677">
    <property type="term" value="F:DNA binding"/>
    <property type="evidence" value="ECO:0007669"/>
    <property type="project" value="InterPro"/>
</dbReference>
<comment type="caution">
    <text evidence="3">The sequence shown here is derived from an EMBL/GenBank/DDBJ whole genome shotgun (WGS) entry which is preliminary data.</text>
</comment>
<feature type="domain" description="HTH cro/C1-type" evidence="1">
    <location>
        <begin position="11"/>
        <end position="65"/>
    </location>
</feature>
<evidence type="ECO:0000259" key="1">
    <source>
        <dbReference type="PROSITE" id="PS50943"/>
    </source>
</evidence>
<dbReference type="EMBL" id="JABAFX010000001">
    <property type="protein sequence ID" value="NME55972.1"/>
    <property type="molecule type" value="Genomic_DNA"/>
</dbReference>
<organism evidence="3 4">
    <name type="scientific">Dorea formicigenerans</name>
    <dbReference type="NCBI Taxonomy" id="39486"/>
    <lineage>
        <taxon>Bacteria</taxon>
        <taxon>Bacillati</taxon>
        <taxon>Bacillota</taxon>
        <taxon>Clostridia</taxon>
        <taxon>Lachnospirales</taxon>
        <taxon>Lachnospiraceae</taxon>
        <taxon>Dorea</taxon>
    </lineage>
</organism>
<dbReference type="Proteomes" id="UP000284152">
    <property type="component" value="Unassembled WGS sequence"/>
</dbReference>
<accession>A0A415H809</accession>
<evidence type="ECO:0000313" key="5">
    <source>
        <dbReference type="Proteomes" id="UP000580130"/>
    </source>
</evidence>
<evidence type="ECO:0000313" key="2">
    <source>
        <dbReference type="EMBL" id="NME55972.1"/>
    </source>
</evidence>
<gene>
    <name evidence="3" type="ORF">DW054_06045</name>
    <name evidence="2" type="ORF">HF855_00670</name>
</gene>
<dbReference type="RefSeq" id="WP_119216858.1">
    <property type="nucleotide sequence ID" value="NZ_JABAFX010000001.1"/>
</dbReference>
<sequence>MHIEEYIAARVKELCEKYHVSKYRLAQLTGMSQTAVGNIMKMESIPTIPTLEKICDAFGITLAQFFAGEGRRPDLSKEQREIIETWDELGRDERRILIQFVRSLKNK</sequence>
<evidence type="ECO:0000313" key="4">
    <source>
        <dbReference type="Proteomes" id="UP000284152"/>
    </source>
</evidence>
<dbReference type="Gene3D" id="1.10.260.40">
    <property type="entry name" value="lambda repressor-like DNA-binding domains"/>
    <property type="match status" value="1"/>
</dbReference>
<dbReference type="Proteomes" id="UP000580130">
    <property type="component" value="Unassembled WGS sequence"/>
</dbReference>
<dbReference type="Pfam" id="PF01381">
    <property type="entry name" value="HTH_3"/>
    <property type="match status" value="1"/>
</dbReference>
<proteinExistence type="predicted"/>
<dbReference type="SMART" id="SM00530">
    <property type="entry name" value="HTH_XRE"/>
    <property type="match status" value="1"/>
</dbReference>
<dbReference type="InterPro" id="IPR001387">
    <property type="entry name" value="Cro/C1-type_HTH"/>
</dbReference>
<dbReference type="AlphaFoldDB" id="A0A415H809"/>
<dbReference type="PROSITE" id="PS50943">
    <property type="entry name" value="HTH_CROC1"/>
    <property type="match status" value="1"/>
</dbReference>
<dbReference type="InterPro" id="IPR010982">
    <property type="entry name" value="Lambda_DNA-bd_dom_sf"/>
</dbReference>